<dbReference type="InterPro" id="IPR011989">
    <property type="entry name" value="ARM-like"/>
</dbReference>
<dbReference type="NCBIfam" id="TIGR02604">
    <property type="entry name" value="Piru_Ver_Nterm"/>
    <property type="match status" value="1"/>
</dbReference>
<dbReference type="Gene3D" id="1.25.10.10">
    <property type="entry name" value="Leucine-rich Repeat Variant"/>
    <property type="match status" value="1"/>
</dbReference>
<dbReference type="SMART" id="SM00776">
    <property type="entry name" value="NPCBM"/>
    <property type="match status" value="1"/>
</dbReference>
<dbReference type="PROSITE" id="PS51007">
    <property type="entry name" value="CYTC"/>
    <property type="match status" value="1"/>
</dbReference>
<keyword evidence="7" id="KW-1185">Reference proteome</keyword>
<dbReference type="InterPro" id="IPR016024">
    <property type="entry name" value="ARM-type_fold"/>
</dbReference>
<dbReference type="Pfam" id="PF08305">
    <property type="entry name" value="NPCBM"/>
    <property type="match status" value="1"/>
</dbReference>
<evidence type="ECO:0000256" key="4">
    <source>
        <dbReference type="PROSITE-ProRule" id="PRU00433"/>
    </source>
</evidence>
<reference evidence="6 7" key="1">
    <citation type="submission" date="2019-02" db="EMBL/GenBank/DDBJ databases">
        <title>Deep-cultivation of Planctomycetes and their phenomic and genomic characterization uncovers novel biology.</title>
        <authorList>
            <person name="Wiegand S."/>
            <person name="Jogler M."/>
            <person name="Boedeker C."/>
            <person name="Pinto D."/>
            <person name="Vollmers J."/>
            <person name="Rivas-Marin E."/>
            <person name="Kohn T."/>
            <person name="Peeters S.H."/>
            <person name="Heuer A."/>
            <person name="Rast P."/>
            <person name="Oberbeckmann S."/>
            <person name="Bunk B."/>
            <person name="Jeske O."/>
            <person name="Meyerdierks A."/>
            <person name="Storesund J.E."/>
            <person name="Kallscheuer N."/>
            <person name="Luecker S."/>
            <person name="Lage O.M."/>
            <person name="Pohl T."/>
            <person name="Merkel B.J."/>
            <person name="Hornburger P."/>
            <person name="Mueller R.-W."/>
            <person name="Bruemmer F."/>
            <person name="Labrenz M."/>
            <person name="Spormann A.M."/>
            <person name="Op Den Camp H."/>
            <person name="Overmann J."/>
            <person name="Amann R."/>
            <person name="Jetten M.S.M."/>
            <person name="Mascher T."/>
            <person name="Medema M.H."/>
            <person name="Devos D.P."/>
            <person name="Kaster A.-K."/>
            <person name="Ovreas L."/>
            <person name="Rohde M."/>
            <person name="Galperin M.Y."/>
            <person name="Jogler C."/>
        </authorList>
    </citation>
    <scope>NUCLEOTIDE SEQUENCE [LARGE SCALE GENOMIC DNA]</scope>
    <source>
        <strain evidence="6 7">Pla100</strain>
    </source>
</reference>
<dbReference type="InterPro" id="IPR036909">
    <property type="entry name" value="Cyt_c-like_dom_sf"/>
</dbReference>
<dbReference type="Gene3D" id="2.60.120.1060">
    <property type="entry name" value="NPCBM/NEW2 domain"/>
    <property type="match status" value="1"/>
</dbReference>
<dbReference type="SUPFAM" id="SSF49785">
    <property type="entry name" value="Galactose-binding domain-like"/>
    <property type="match status" value="1"/>
</dbReference>
<dbReference type="SUPFAM" id="SSF46626">
    <property type="entry name" value="Cytochrome c"/>
    <property type="match status" value="1"/>
</dbReference>
<keyword evidence="1 4" id="KW-0349">Heme</keyword>
<dbReference type="InterPro" id="IPR055557">
    <property type="entry name" value="DUF7133"/>
</dbReference>
<keyword evidence="2 4" id="KW-0479">Metal-binding</keyword>
<evidence type="ECO:0000313" key="6">
    <source>
        <dbReference type="EMBL" id="TWU02081.1"/>
    </source>
</evidence>
<dbReference type="NCBIfam" id="TIGR02603">
    <property type="entry name" value="CxxCH_TIGR02603"/>
    <property type="match status" value="1"/>
</dbReference>
<evidence type="ECO:0000256" key="1">
    <source>
        <dbReference type="ARBA" id="ARBA00022617"/>
    </source>
</evidence>
<dbReference type="GO" id="GO:0009055">
    <property type="term" value="F:electron transfer activity"/>
    <property type="evidence" value="ECO:0007669"/>
    <property type="project" value="InterPro"/>
</dbReference>
<gene>
    <name evidence="6" type="ORF">Pla100_18210</name>
</gene>
<dbReference type="Pfam" id="PF23500">
    <property type="entry name" value="DUF7133"/>
    <property type="match status" value="1"/>
</dbReference>
<dbReference type="InterPro" id="IPR013222">
    <property type="entry name" value="Glyco_hyd_98_carb-bd"/>
</dbReference>
<accession>A0A5C6ARH3</accession>
<dbReference type="Proteomes" id="UP000316213">
    <property type="component" value="Unassembled WGS sequence"/>
</dbReference>
<comment type="caution">
    <text evidence="6">The sequence shown here is derived from an EMBL/GenBank/DDBJ whole genome shotgun (WGS) entry which is preliminary data.</text>
</comment>
<dbReference type="SUPFAM" id="SSF48371">
    <property type="entry name" value="ARM repeat"/>
    <property type="match status" value="1"/>
</dbReference>
<dbReference type="PANTHER" id="PTHR33546">
    <property type="entry name" value="LARGE, MULTIFUNCTIONAL SECRETED PROTEIN-RELATED"/>
    <property type="match status" value="1"/>
</dbReference>
<name>A0A5C6ARH3_9BACT</name>
<dbReference type="InterPro" id="IPR038637">
    <property type="entry name" value="NPCBM_sf"/>
</dbReference>
<dbReference type="InterPro" id="IPR029010">
    <property type="entry name" value="ThuA-like"/>
</dbReference>
<evidence type="ECO:0000259" key="5">
    <source>
        <dbReference type="PROSITE" id="PS51007"/>
    </source>
</evidence>
<dbReference type="SUPFAM" id="SSF50952">
    <property type="entry name" value="Soluble quinoprotein glucose dehydrogenase"/>
    <property type="match status" value="1"/>
</dbReference>
<feature type="domain" description="Cytochrome c" evidence="5">
    <location>
        <begin position="1374"/>
        <end position="1510"/>
    </location>
</feature>
<dbReference type="EMBL" id="SJPM01000002">
    <property type="protein sequence ID" value="TWU02081.1"/>
    <property type="molecule type" value="Genomic_DNA"/>
</dbReference>
<dbReference type="GO" id="GO:0020037">
    <property type="term" value="F:heme binding"/>
    <property type="evidence" value="ECO:0007669"/>
    <property type="project" value="InterPro"/>
</dbReference>
<dbReference type="Gene3D" id="1.10.760.10">
    <property type="entry name" value="Cytochrome c-like domain"/>
    <property type="match status" value="1"/>
</dbReference>
<dbReference type="GO" id="GO:0046872">
    <property type="term" value="F:metal ion binding"/>
    <property type="evidence" value="ECO:0007669"/>
    <property type="project" value="UniProtKB-KW"/>
</dbReference>
<dbReference type="InterPro" id="IPR009056">
    <property type="entry name" value="Cyt_c-like_dom"/>
</dbReference>
<dbReference type="RefSeq" id="WP_231602857.1">
    <property type="nucleotide sequence ID" value="NZ_SJPM01000002.1"/>
</dbReference>
<protein>
    <submittedName>
        <fullName evidence="6">NPCBM/NEW2 domain protein</fullName>
    </submittedName>
</protein>
<dbReference type="SUPFAM" id="SSF52317">
    <property type="entry name" value="Class I glutamine amidotransferase-like"/>
    <property type="match status" value="1"/>
</dbReference>
<proteinExistence type="predicted"/>
<dbReference type="Gene3D" id="2.120.10.30">
    <property type="entry name" value="TolB, C-terminal domain"/>
    <property type="match status" value="1"/>
</dbReference>
<dbReference type="PANTHER" id="PTHR33546:SF1">
    <property type="entry name" value="LARGE, MULTIFUNCTIONAL SECRETED PROTEIN"/>
    <property type="match status" value="1"/>
</dbReference>
<evidence type="ECO:0000256" key="3">
    <source>
        <dbReference type="ARBA" id="ARBA00023004"/>
    </source>
</evidence>
<dbReference type="InterPro" id="IPR011041">
    <property type="entry name" value="Quinoprot_gluc/sorb_DH_b-prop"/>
</dbReference>
<dbReference type="InterPro" id="IPR013427">
    <property type="entry name" value="Haem-bd_dom_put"/>
</dbReference>
<evidence type="ECO:0000313" key="7">
    <source>
        <dbReference type="Proteomes" id="UP000316213"/>
    </source>
</evidence>
<organism evidence="6 7">
    <name type="scientific">Neorhodopirellula pilleata</name>
    <dbReference type="NCBI Taxonomy" id="2714738"/>
    <lineage>
        <taxon>Bacteria</taxon>
        <taxon>Pseudomonadati</taxon>
        <taxon>Planctomycetota</taxon>
        <taxon>Planctomycetia</taxon>
        <taxon>Pirellulales</taxon>
        <taxon>Pirellulaceae</taxon>
        <taxon>Neorhodopirellula</taxon>
    </lineage>
</organism>
<keyword evidence="3 4" id="KW-0408">Iron</keyword>
<sequence>MRPATLHPRFHLITWQVLAALMLGIAWFCVLTEKNVWAAENGKAKNILMIAGPPSHGYGAHEHYAGLKVLEESLLEANPKLKVEVVRGWPEDASKIAAADSIVVYCDGGGRHVAMLHRDAIREVLKRGGGLVALHYAVEMVPGESGDDWVELLGGHFEIHYSVNPHWVAHFDAMPEHPITRSVDSFHADDEWYFNMRFSETGKLTPILQSVAPEETMRRPDGPHSGNPTVRKMVAAGEPQTVAWAYEPPFGGRSFGFTGGHYHWNWAQEPVRRLVTNAIRWTAGDEIESERSAMKKLQAEDLLKDQDYPKPKNLDLKEITKKFDLAVSGKDASGSGDGNPTLLAASPRVTTQTSRHQVELQVDLNKLDADRRLYLVVTQGGDSFACDHVAWIDPVLKGSKGAANLVDLDWVSATTGWGEVHKNANVSGRPVKVRGESISAPAIGTHAPSVICFEIPEGYESLTVIGALESDGTDQNEGNTTSVRFAIYTGGVPNDLQTLDENLPTGQRHPDNAIAGLEIAEGLEATLMGSEPNLKSLTNLDIDHRGRVWVCDVMNYRSRANARPEGDRILILEDTTGDGKLDKIKTFYQGPEVDSAMGICVLGNQVIVSASPTIWKFTDVDGDDVPDSKVAMFTETGQPQHDHSAHSFLFGPDGKLYWNFGNTGKQVKDADGETIVDIRGRAVVDNGQPLFGGMPFRCDLDGSNFEVLAHNFRNNWETTVDSFGSLWQSDNDDDGNRGTRINFVMEQGNYGYRDELTGAGWRDDRITLEEEIPLRHWHLNDPGVVPNLLQTGAGSPSGICMYEGRLLPERFWDQIIHCDPGPNVVRAYPSQPDGAGYSATIEPLMTGIADKWFRPADVCVAPDGSLFVTDWYDPGVGGHRQEDSDRGRLFRLAPPGVKYTVPQFDFKTAAGCAEALRNPNLSVRYMAWTGLHAMGHNPATASQAQAELEKLYADANPRVRARAMWLLGQIASDRVAFVQRVLADQDSDLRIAGIRLAKLIGLSVAEVCGGLVDDDSPAVRRELALAIRYDVTDAMPGVWAKLAARHDGSDRWYLEALGIGSDVRADDCFSAWSSLVGKNWNTPGGRDIVWRTRADAAAERIVELIADPKLSVEQTNRYFRALEYHKADVRAAALKKLLVNRSSEQETLVINDLGKTQSTALRSQAEQDEIIVRAVMRMPGEVNLAEFPKAEKAIERHIARSVGKEHYLKLVERFRPTGAEESIYAMMVQSGNDTLSMQAAQYLLKGNEGYQKFVGYLSTQPVDEAKRIASLLGTVGNQRAVKVLEKTMAQAELSYDVRAASVRALSKNNLGIESLLSLAESNTMPADLKLLAGGLLSTSPDKKIVERAARILPLPESSGSVKLAPLDQLAAMSGDLAHGLELFRGKGTCSKCHVVNGFGNQVGPDLSEIGSKLSREAMFTSILDPSAGISHNYENYIVLLDSGQIVSGILVTQTDEKLVVRNAEAIDIAIDPGDVEEMSKSEVSIMPANLHQTTDQQGLVDMVEYLMSLKKIQNLSE</sequence>
<dbReference type="Gene3D" id="3.40.50.880">
    <property type="match status" value="1"/>
</dbReference>
<dbReference type="InterPro" id="IPR008979">
    <property type="entry name" value="Galactose-bd-like_sf"/>
</dbReference>
<dbReference type="InterPro" id="IPR011042">
    <property type="entry name" value="6-blade_b-propeller_TolB-like"/>
</dbReference>
<dbReference type="InterPro" id="IPR029062">
    <property type="entry name" value="Class_I_gatase-like"/>
</dbReference>
<dbReference type="InterPro" id="IPR013428">
    <property type="entry name" value="Membrane-bound_put_N"/>
</dbReference>
<evidence type="ECO:0000256" key="2">
    <source>
        <dbReference type="ARBA" id="ARBA00022723"/>
    </source>
</evidence>
<dbReference type="Pfam" id="PF06283">
    <property type="entry name" value="ThuA"/>
    <property type="match status" value="1"/>
</dbReference>